<dbReference type="EMBL" id="SRMO01000039">
    <property type="protein sequence ID" value="TGG94398.1"/>
    <property type="molecule type" value="Genomic_DNA"/>
</dbReference>
<comment type="caution">
    <text evidence="2">The sequence shown here is derived from an EMBL/GenBank/DDBJ whole genome shotgun (WGS) entry which is preliminary data.</text>
</comment>
<protein>
    <submittedName>
        <fullName evidence="2">Uncharacterized protein</fullName>
    </submittedName>
</protein>
<evidence type="ECO:0000313" key="2">
    <source>
        <dbReference type="EMBL" id="TGG94398.1"/>
    </source>
</evidence>
<reference evidence="2 3" key="1">
    <citation type="journal article" date="2019" name="mSystems">
        <title>Life at home and on the roam: Genomic adaptions reflect the dual lifestyle of an intracellular, facultative symbiont.</title>
        <authorList>
            <person name="Burgsdorf I."/>
        </authorList>
    </citation>
    <scope>NUCLEOTIDE SEQUENCE [LARGE SCALE GENOMIC DNA]</scope>
    <source>
        <strain evidence="2">277cV</strain>
    </source>
</reference>
<organism evidence="2 3">
    <name type="scientific">Aphanocapsa feldmannii 277cV</name>
    <dbReference type="NCBI Taxonomy" id="2507553"/>
    <lineage>
        <taxon>Bacteria</taxon>
        <taxon>Bacillati</taxon>
        <taxon>Cyanobacteriota</taxon>
        <taxon>Cyanophyceae</taxon>
        <taxon>Oscillatoriophycideae</taxon>
        <taxon>Chroococcales</taxon>
        <taxon>Microcystaceae</taxon>
        <taxon>Aphanocapsa</taxon>
    </lineage>
</organism>
<dbReference type="AlphaFoldDB" id="A0A524RPV2"/>
<feature type="compositionally biased region" description="Polar residues" evidence="1">
    <location>
        <begin position="9"/>
        <end position="21"/>
    </location>
</feature>
<name>A0A524RPV2_9CHRO</name>
<gene>
    <name evidence="2" type="ORF">ERJ67_02875</name>
</gene>
<sequence>MNLLGVADASTTRAWASGSQRRMGWAQQTGVMATPFDEELQRREQDLRRQKDALLRQIFSLDEGELADLILELQQRLRDRQTRREGPREGPQQPAP</sequence>
<accession>A0A524RPV2</accession>
<evidence type="ECO:0000256" key="1">
    <source>
        <dbReference type="SAM" id="MobiDB-lite"/>
    </source>
</evidence>
<feature type="compositionally biased region" description="Basic and acidic residues" evidence="1">
    <location>
        <begin position="77"/>
        <end position="88"/>
    </location>
</feature>
<feature type="region of interest" description="Disordered" evidence="1">
    <location>
        <begin position="1"/>
        <end position="21"/>
    </location>
</feature>
<feature type="region of interest" description="Disordered" evidence="1">
    <location>
        <begin position="77"/>
        <end position="96"/>
    </location>
</feature>
<evidence type="ECO:0000313" key="3">
    <source>
        <dbReference type="Proteomes" id="UP000317990"/>
    </source>
</evidence>
<dbReference type="Proteomes" id="UP000317990">
    <property type="component" value="Unassembled WGS sequence"/>
</dbReference>
<proteinExistence type="predicted"/>